<evidence type="ECO:0000256" key="8">
    <source>
        <dbReference type="ARBA" id="ARBA00023136"/>
    </source>
</evidence>
<comment type="caution">
    <text evidence="10">The sequence shown here is derived from an EMBL/GenBank/DDBJ whole genome shotgun (WGS) entry which is preliminary data.</text>
</comment>
<evidence type="ECO:0000256" key="6">
    <source>
        <dbReference type="ARBA" id="ARBA00022989"/>
    </source>
</evidence>
<evidence type="ECO:0000256" key="5">
    <source>
        <dbReference type="ARBA" id="ARBA00022792"/>
    </source>
</evidence>
<dbReference type="InterPro" id="IPR005336">
    <property type="entry name" value="MPC"/>
</dbReference>
<dbReference type="PANTHER" id="PTHR14154">
    <property type="entry name" value="UPF0041 BRAIN PROTEIN 44-RELATED"/>
    <property type="match status" value="1"/>
</dbReference>
<dbReference type="EMBL" id="VDCV01000015">
    <property type="protein sequence ID" value="KAB5525111.1"/>
    <property type="molecule type" value="Genomic_DNA"/>
</dbReference>
<keyword evidence="3 9" id="KW-0813">Transport</keyword>
<protein>
    <recommendedName>
        <fullName evidence="9">Mitochondrial pyruvate carrier</fullName>
    </recommendedName>
</protein>
<keyword evidence="4" id="KW-0812">Transmembrane</keyword>
<keyword evidence="6" id="KW-1133">Transmembrane helix</keyword>
<reference evidence="11" key="1">
    <citation type="journal article" date="2019" name="Gigascience">
        <title>De novo genome assembly of the endangered Acer yangbiense, a plant species with extremely small populations endemic to Yunnan Province, China.</title>
        <authorList>
            <person name="Yang J."/>
            <person name="Wariss H.M."/>
            <person name="Tao L."/>
            <person name="Zhang R."/>
            <person name="Yun Q."/>
            <person name="Hollingsworth P."/>
            <person name="Dao Z."/>
            <person name="Luo G."/>
            <person name="Guo H."/>
            <person name="Ma Y."/>
            <person name="Sun W."/>
        </authorList>
    </citation>
    <scope>NUCLEOTIDE SEQUENCE [LARGE SCALE GENOMIC DNA]</scope>
    <source>
        <strain evidence="11">cv. br00</strain>
    </source>
</reference>
<proteinExistence type="inferred from homology"/>
<dbReference type="GO" id="GO:0006850">
    <property type="term" value="P:pyruvate import into mitochondria"/>
    <property type="evidence" value="ECO:0007669"/>
    <property type="project" value="InterPro"/>
</dbReference>
<gene>
    <name evidence="10" type="ORF">DKX38_022860</name>
</gene>
<evidence type="ECO:0000256" key="9">
    <source>
        <dbReference type="RuleBase" id="RU363100"/>
    </source>
</evidence>
<evidence type="ECO:0000313" key="11">
    <source>
        <dbReference type="Proteomes" id="UP000326939"/>
    </source>
</evidence>
<accession>A0A5N5K0L3</accession>
<name>A0A5N5K0L3_9ROSI</name>
<dbReference type="GO" id="GO:0005743">
    <property type="term" value="C:mitochondrial inner membrane"/>
    <property type="evidence" value="ECO:0007669"/>
    <property type="project" value="UniProtKB-SubCell"/>
</dbReference>
<evidence type="ECO:0000256" key="3">
    <source>
        <dbReference type="ARBA" id="ARBA00022448"/>
    </source>
</evidence>
<comment type="similarity">
    <text evidence="2 9">Belongs to the mitochondrial pyruvate carrier (MPC) (TC 2.A.105) family.</text>
</comment>
<evidence type="ECO:0000256" key="2">
    <source>
        <dbReference type="ARBA" id="ARBA00006416"/>
    </source>
</evidence>
<organism evidence="10 11">
    <name type="scientific">Salix brachista</name>
    <dbReference type="NCBI Taxonomy" id="2182728"/>
    <lineage>
        <taxon>Eukaryota</taxon>
        <taxon>Viridiplantae</taxon>
        <taxon>Streptophyta</taxon>
        <taxon>Embryophyta</taxon>
        <taxon>Tracheophyta</taxon>
        <taxon>Spermatophyta</taxon>
        <taxon>Magnoliopsida</taxon>
        <taxon>eudicotyledons</taxon>
        <taxon>Gunneridae</taxon>
        <taxon>Pentapetalae</taxon>
        <taxon>rosids</taxon>
        <taxon>fabids</taxon>
        <taxon>Malpighiales</taxon>
        <taxon>Salicaceae</taxon>
        <taxon>Saliceae</taxon>
        <taxon>Salix</taxon>
    </lineage>
</organism>
<evidence type="ECO:0000256" key="4">
    <source>
        <dbReference type="ARBA" id="ARBA00022692"/>
    </source>
</evidence>
<comment type="function">
    <text evidence="9">Mediates the uptake of pyruvate into mitochondria.</text>
</comment>
<comment type="subcellular location">
    <subcellularLocation>
        <location evidence="1 9">Mitochondrion inner membrane</location>
        <topology evidence="1 9">Multi-pass membrane protein</topology>
    </subcellularLocation>
</comment>
<keyword evidence="11" id="KW-1185">Reference proteome</keyword>
<evidence type="ECO:0000313" key="10">
    <source>
        <dbReference type="EMBL" id="KAB5525111.1"/>
    </source>
</evidence>
<keyword evidence="5 9" id="KW-0999">Mitochondrion inner membrane</keyword>
<dbReference type="AlphaFoldDB" id="A0A5N5K0L3"/>
<sequence length="192" mass="21257">MAAFFRAFLDSPVGPKTTHFWGPVANWGFVAAGLVDMEKPPEMISGNMTGAMCVCSALLMRFAWTGCYLRKSGVVDATLLSDYSVAYGSVNMGPNRVSQAPLTQLLGKDGFRWNAMAAEAFANLKLALTTSVAADVEKEWMPLSFPIIQLLMGLLTWEWRSGCYSLPIIQLFVDLFTQLYFLSEKKEETKSQ</sequence>
<dbReference type="Pfam" id="PF03650">
    <property type="entry name" value="MPC"/>
    <property type="match status" value="1"/>
</dbReference>
<keyword evidence="7 9" id="KW-0496">Mitochondrion</keyword>
<keyword evidence="8" id="KW-0472">Membrane</keyword>
<dbReference type="Proteomes" id="UP000326939">
    <property type="component" value="Chromosome 15"/>
</dbReference>
<evidence type="ECO:0000256" key="7">
    <source>
        <dbReference type="ARBA" id="ARBA00023128"/>
    </source>
</evidence>
<evidence type="ECO:0000256" key="1">
    <source>
        <dbReference type="ARBA" id="ARBA00004448"/>
    </source>
</evidence>